<sequence>MANYQEKSDRALKWALIFSVLAHAVLLAVRFVAPDTFKLKPSDNQLEIVLVNSKTASRPNSPKVLAQANQEGGGNADAGRATSPLPNSGQVSDGDSLQASMRRQQELEDQQRKLLAQLKATPHKSSATQDVKETPPTPTLSSTELLNQSKLLARMEAQIEQRVEDYQKRPKKRFFGVDALAAEDVLYVEQWRRKVEQVGTLNYPAEARGKLYGTLVVSVYLYKDGSLAEVHIDKSSGHTVLDGAVKKILRMAAPFAAIPDNVMKGNDLFVITRRWDFINDQLTTKQ</sequence>
<keyword evidence="7" id="KW-0653">Protein transport</keyword>
<proteinExistence type="inferred from homology"/>
<dbReference type="PANTHER" id="PTHR33446">
    <property type="entry name" value="PROTEIN TONB-RELATED"/>
    <property type="match status" value="1"/>
</dbReference>
<evidence type="ECO:0000256" key="11">
    <source>
        <dbReference type="SAM" id="Phobius"/>
    </source>
</evidence>
<evidence type="ECO:0000313" key="14">
    <source>
        <dbReference type="Proteomes" id="UP000252357"/>
    </source>
</evidence>
<dbReference type="InterPro" id="IPR051045">
    <property type="entry name" value="TonB-dependent_transducer"/>
</dbReference>
<evidence type="ECO:0000256" key="10">
    <source>
        <dbReference type="SAM" id="MobiDB-lite"/>
    </source>
</evidence>
<feature type="domain" description="TonB C-terminal" evidence="12">
    <location>
        <begin position="201"/>
        <end position="264"/>
    </location>
</feature>
<comment type="caution">
    <text evidence="13">The sequence shown here is derived from an EMBL/GenBank/DDBJ whole genome shotgun (WGS) entry which is preliminary data.</text>
</comment>
<feature type="region of interest" description="Disordered" evidence="10">
    <location>
        <begin position="57"/>
        <end position="142"/>
    </location>
</feature>
<dbReference type="EMBL" id="QPGB01000005">
    <property type="protein sequence ID" value="RCS56726.1"/>
    <property type="molecule type" value="Genomic_DNA"/>
</dbReference>
<evidence type="ECO:0000259" key="12">
    <source>
        <dbReference type="Pfam" id="PF03544"/>
    </source>
</evidence>
<dbReference type="InterPro" id="IPR006260">
    <property type="entry name" value="TonB/TolA_C"/>
</dbReference>
<keyword evidence="9 11" id="KW-0472">Membrane</keyword>
<comment type="subcellular location">
    <subcellularLocation>
        <location evidence="1">Cell inner membrane</location>
        <topology evidence="1">Single-pass membrane protein</topology>
        <orientation evidence="1">Periplasmic side</orientation>
    </subcellularLocation>
</comment>
<accession>A0A368KZI4</accession>
<dbReference type="NCBIfam" id="TIGR01352">
    <property type="entry name" value="tonB_Cterm"/>
    <property type="match status" value="1"/>
</dbReference>
<dbReference type="OrthoDB" id="9803361at2"/>
<dbReference type="GO" id="GO:0098797">
    <property type="term" value="C:plasma membrane protein complex"/>
    <property type="evidence" value="ECO:0007669"/>
    <property type="project" value="TreeGrafter"/>
</dbReference>
<evidence type="ECO:0000313" key="13">
    <source>
        <dbReference type="EMBL" id="RCS56726.1"/>
    </source>
</evidence>
<evidence type="ECO:0000256" key="3">
    <source>
        <dbReference type="ARBA" id="ARBA00022448"/>
    </source>
</evidence>
<evidence type="ECO:0000256" key="9">
    <source>
        <dbReference type="ARBA" id="ARBA00023136"/>
    </source>
</evidence>
<gene>
    <name evidence="13" type="ORF">DU000_10265</name>
</gene>
<keyword evidence="3" id="KW-0813">Transport</keyword>
<evidence type="ECO:0000256" key="7">
    <source>
        <dbReference type="ARBA" id="ARBA00022927"/>
    </source>
</evidence>
<keyword evidence="5" id="KW-0997">Cell inner membrane</keyword>
<evidence type="ECO:0000256" key="5">
    <source>
        <dbReference type="ARBA" id="ARBA00022519"/>
    </source>
</evidence>
<dbReference type="GO" id="GO:0055085">
    <property type="term" value="P:transmembrane transport"/>
    <property type="evidence" value="ECO:0007669"/>
    <property type="project" value="InterPro"/>
</dbReference>
<dbReference type="GO" id="GO:0015031">
    <property type="term" value="P:protein transport"/>
    <property type="evidence" value="ECO:0007669"/>
    <property type="project" value="UniProtKB-KW"/>
</dbReference>
<dbReference type="AlphaFoldDB" id="A0A368KZI4"/>
<dbReference type="PANTHER" id="PTHR33446:SF11">
    <property type="entry name" value="TONB3"/>
    <property type="match status" value="1"/>
</dbReference>
<reference evidence="13 14" key="1">
    <citation type="journal article" date="2018" name="Int. J. Syst. Evol. Microbiol.">
        <title>Parvibium lacunae gen. nov., sp. nov., a new member of the family Alcaligenaceae isolated from a freshwater pond.</title>
        <authorList>
            <person name="Chen W.M."/>
            <person name="Xie P.B."/>
            <person name="Hsu M.Y."/>
            <person name="Sheu S.Y."/>
        </authorList>
    </citation>
    <scope>NUCLEOTIDE SEQUENCE [LARGE SCALE GENOMIC DNA]</scope>
    <source>
        <strain evidence="13 14">KMB9</strain>
    </source>
</reference>
<feature type="transmembrane region" description="Helical" evidence="11">
    <location>
        <begin position="12"/>
        <end position="33"/>
    </location>
</feature>
<dbReference type="Pfam" id="PF03544">
    <property type="entry name" value="TonB_C"/>
    <property type="match status" value="1"/>
</dbReference>
<keyword evidence="14" id="KW-1185">Reference proteome</keyword>
<feature type="compositionally biased region" description="Polar residues" evidence="10">
    <location>
        <begin position="84"/>
        <end position="102"/>
    </location>
</feature>
<dbReference type="RefSeq" id="WP_114403329.1">
    <property type="nucleotide sequence ID" value="NZ_QPGB01000005.1"/>
</dbReference>
<evidence type="ECO:0000256" key="6">
    <source>
        <dbReference type="ARBA" id="ARBA00022692"/>
    </source>
</evidence>
<dbReference type="GO" id="GO:0031992">
    <property type="term" value="F:energy transducer activity"/>
    <property type="evidence" value="ECO:0007669"/>
    <property type="project" value="TreeGrafter"/>
</dbReference>
<protein>
    <submittedName>
        <fullName evidence="13">TonB family protein</fullName>
    </submittedName>
</protein>
<keyword evidence="8 11" id="KW-1133">Transmembrane helix</keyword>
<organism evidence="13 14">
    <name type="scientific">Parvibium lacunae</name>
    <dbReference type="NCBI Taxonomy" id="1888893"/>
    <lineage>
        <taxon>Bacteria</taxon>
        <taxon>Pseudomonadati</taxon>
        <taxon>Pseudomonadota</taxon>
        <taxon>Betaproteobacteria</taxon>
        <taxon>Burkholderiales</taxon>
        <taxon>Alcaligenaceae</taxon>
        <taxon>Parvibium</taxon>
    </lineage>
</organism>
<dbReference type="InterPro" id="IPR037682">
    <property type="entry name" value="TonB_C"/>
</dbReference>
<dbReference type="Proteomes" id="UP000252357">
    <property type="component" value="Unassembled WGS sequence"/>
</dbReference>
<keyword evidence="4" id="KW-1003">Cell membrane</keyword>
<dbReference type="Gene3D" id="3.30.1150.10">
    <property type="match status" value="1"/>
</dbReference>
<dbReference type="SUPFAM" id="SSF74653">
    <property type="entry name" value="TolA/TonB C-terminal domain"/>
    <property type="match status" value="1"/>
</dbReference>
<evidence type="ECO:0000256" key="2">
    <source>
        <dbReference type="ARBA" id="ARBA00006555"/>
    </source>
</evidence>
<evidence type="ECO:0000256" key="4">
    <source>
        <dbReference type="ARBA" id="ARBA00022475"/>
    </source>
</evidence>
<comment type="similarity">
    <text evidence="2">Belongs to the TonB family.</text>
</comment>
<name>A0A368KZI4_9BURK</name>
<evidence type="ECO:0000256" key="8">
    <source>
        <dbReference type="ARBA" id="ARBA00022989"/>
    </source>
</evidence>
<evidence type="ECO:0000256" key="1">
    <source>
        <dbReference type="ARBA" id="ARBA00004383"/>
    </source>
</evidence>
<feature type="compositionally biased region" description="Basic and acidic residues" evidence="10">
    <location>
        <begin position="103"/>
        <end position="112"/>
    </location>
</feature>
<keyword evidence="6 11" id="KW-0812">Transmembrane</keyword>